<dbReference type="GO" id="GO:0004156">
    <property type="term" value="F:dihydropteroate synthase activity"/>
    <property type="evidence" value="ECO:0007669"/>
    <property type="project" value="UniProtKB-EC"/>
</dbReference>
<evidence type="ECO:0000256" key="5">
    <source>
        <dbReference type="ARBA" id="ARBA00022679"/>
    </source>
</evidence>
<dbReference type="RefSeq" id="WP_176278637.1">
    <property type="nucleotide sequence ID" value="NZ_JABWMH010000001.1"/>
</dbReference>
<reference evidence="10 11" key="1">
    <citation type="submission" date="2020-06" db="EMBL/GenBank/DDBJ databases">
        <authorList>
            <person name="Kim S.-J."/>
            <person name="Park S.-J."/>
        </authorList>
    </citation>
    <scope>NUCLEOTIDE SEQUENCE [LARGE SCALE GENOMIC DNA]</scope>
    <source>
        <strain evidence="10 11">SW-151</strain>
    </source>
</reference>
<organism evidence="10 11">
    <name type="scientific">Parasphingorhabdus flavimaris</name>
    <dbReference type="NCBI Taxonomy" id="266812"/>
    <lineage>
        <taxon>Bacteria</taxon>
        <taxon>Pseudomonadati</taxon>
        <taxon>Pseudomonadota</taxon>
        <taxon>Alphaproteobacteria</taxon>
        <taxon>Sphingomonadales</taxon>
        <taxon>Sphingomonadaceae</taxon>
        <taxon>Parasphingorhabdus</taxon>
    </lineage>
</organism>
<evidence type="ECO:0000256" key="2">
    <source>
        <dbReference type="ARBA" id="ARBA00001946"/>
    </source>
</evidence>
<keyword evidence="7" id="KW-0460">Magnesium</keyword>
<comment type="pathway">
    <text evidence="3">Cofactor biosynthesis; tetrahydrofolate biosynthesis; 7,8-dihydrofolate from 2-amino-4-hydroxy-6-hydroxymethyl-7,8-dihydropteridine diphosphate and 4-aminobenzoate: step 1/2.</text>
</comment>
<dbReference type="PROSITE" id="PS00793">
    <property type="entry name" value="DHPS_2"/>
    <property type="match status" value="1"/>
</dbReference>
<dbReference type="SUPFAM" id="SSF51717">
    <property type="entry name" value="Dihydropteroate synthetase-like"/>
    <property type="match status" value="1"/>
</dbReference>
<comment type="caution">
    <text evidence="10">The sequence shown here is derived from an EMBL/GenBank/DDBJ whole genome shotgun (WGS) entry which is preliminary data.</text>
</comment>
<comment type="catalytic activity">
    <reaction evidence="1">
        <text>(7,8-dihydropterin-6-yl)methyl diphosphate + 4-aminobenzoate = 7,8-dihydropteroate + diphosphate</text>
        <dbReference type="Rhea" id="RHEA:19949"/>
        <dbReference type="ChEBI" id="CHEBI:17836"/>
        <dbReference type="ChEBI" id="CHEBI:17839"/>
        <dbReference type="ChEBI" id="CHEBI:33019"/>
        <dbReference type="ChEBI" id="CHEBI:72950"/>
        <dbReference type="EC" id="2.5.1.15"/>
    </reaction>
</comment>
<dbReference type="PROSITE" id="PS50972">
    <property type="entry name" value="PTERIN_BINDING"/>
    <property type="match status" value="1"/>
</dbReference>
<comment type="cofactor">
    <cofactor evidence="2">
        <name>Mg(2+)</name>
        <dbReference type="ChEBI" id="CHEBI:18420"/>
    </cofactor>
</comment>
<evidence type="ECO:0000313" key="10">
    <source>
        <dbReference type="EMBL" id="NVD27160.1"/>
    </source>
</evidence>
<dbReference type="PANTHER" id="PTHR20941:SF1">
    <property type="entry name" value="FOLIC ACID SYNTHESIS PROTEIN FOL1"/>
    <property type="match status" value="1"/>
</dbReference>
<evidence type="ECO:0000256" key="1">
    <source>
        <dbReference type="ARBA" id="ARBA00000012"/>
    </source>
</evidence>
<keyword evidence="6" id="KW-0479">Metal-binding</keyword>
<keyword evidence="5 10" id="KW-0808">Transferase</keyword>
<evidence type="ECO:0000259" key="9">
    <source>
        <dbReference type="PROSITE" id="PS50972"/>
    </source>
</evidence>
<evidence type="ECO:0000256" key="7">
    <source>
        <dbReference type="ARBA" id="ARBA00022842"/>
    </source>
</evidence>
<accession>A0ABX2N0D5</accession>
<dbReference type="InterPro" id="IPR006390">
    <property type="entry name" value="DHP_synth_dom"/>
</dbReference>
<dbReference type="EMBL" id="JABWMH010000001">
    <property type="protein sequence ID" value="NVD27160.1"/>
    <property type="molecule type" value="Genomic_DNA"/>
</dbReference>
<dbReference type="PROSITE" id="PS00792">
    <property type="entry name" value="DHPS_1"/>
    <property type="match status" value="1"/>
</dbReference>
<feature type="domain" description="Pterin-binding" evidence="9">
    <location>
        <begin position="110"/>
        <end position="364"/>
    </location>
</feature>
<dbReference type="InterPro" id="IPR045031">
    <property type="entry name" value="DHP_synth-like"/>
</dbReference>
<protein>
    <recommendedName>
        <fullName evidence="4">dihydropteroate synthase</fullName>
        <ecNumber evidence="4">2.5.1.15</ecNumber>
    </recommendedName>
</protein>
<sequence>MGASLEELEACGADARLYLKPVGLVDSPQWHEDKNQILNNSLIWFSQIEYQVIEAGKPNLRGLVNLTQWPEWSAALPEPLAVRAAALFGNMTRHHEPLQCGERIIRFDQPHVMGILNITPDSFSDGGKHQDDPDKAAEAGLAMAASGASILDIGGESTRPGAEPVWEGDEIKRVVPVIERLAHCGAAISIDTRKAAVMEAAIAAGAELINDVSALLHDQRSLEVAGVSGRPVVLMHAPSSGKNPHKSDGYGNIVTDTLDWLEQRIADVVAAGFEREKIIIDPGLGFGKSLADNLALMNNIAMFHTLGQPLLIGASRKRMIGALSKEAPVDQRLGGSIAFAHHAIQQGSQIVRVHDVPETVQALQIWRGMRDAGLTAPV</sequence>
<evidence type="ECO:0000313" key="11">
    <source>
        <dbReference type="Proteomes" id="UP000652427"/>
    </source>
</evidence>
<gene>
    <name evidence="10" type="primary">folP</name>
    <name evidence="10" type="ORF">HUO14_04445</name>
</gene>
<evidence type="ECO:0000256" key="4">
    <source>
        <dbReference type="ARBA" id="ARBA00012458"/>
    </source>
</evidence>
<name>A0ABX2N0D5_9SPHN</name>
<dbReference type="Proteomes" id="UP000652427">
    <property type="component" value="Unassembled WGS sequence"/>
</dbReference>
<keyword evidence="11" id="KW-1185">Reference proteome</keyword>
<evidence type="ECO:0000256" key="8">
    <source>
        <dbReference type="ARBA" id="ARBA00022909"/>
    </source>
</evidence>
<dbReference type="EC" id="2.5.1.15" evidence="4"/>
<dbReference type="PANTHER" id="PTHR20941">
    <property type="entry name" value="FOLATE SYNTHESIS PROTEINS"/>
    <property type="match status" value="1"/>
</dbReference>
<evidence type="ECO:0000256" key="3">
    <source>
        <dbReference type="ARBA" id="ARBA00004763"/>
    </source>
</evidence>
<dbReference type="InterPro" id="IPR000489">
    <property type="entry name" value="Pterin-binding_dom"/>
</dbReference>
<dbReference type="Gene3D" id="3.20.20.20">
    <property type="entry name" value="Dihydropteroate synthase-like"/>
    <property type="match status" value="1"/>
</dbReference>
<dbReference type="InterPro" id="IPR011005">
    <property type="entry name" value="Dihydropteroate_synth-like_sf"/>
</dbReference>
<dbReference type="NCBIfam" id="TIGR01496">
    <property type="entry name" value="DHPS"/>
    <property type="match status" value="1"/>
</dbReference>
<evidence type="ECO:0000256" key="6">
    <source>
        <dbReference type="ARBA" id="ARBA00022723"/>
    </source>
</evidence>
<dbReference type="CDD" id="cd00739">
    <property type="entry name" value="DHPS"/>
    <property type="match status" value="1"/>
</dbReference>
<keyword evidence="8" id="KW-0289">Folate biosynthesis</keyword>
<dbReference type="Pfam" id="PF00809">
    <property type="entry name" value="Pterin_bind"/>
    <property type="match status" value="1"/>
</dbReference>
<proteinExistence type="predicted"/>